<accession>A0A0J8GJ58</accession>
<protein>
    <submittedName>
        <fullName evidence="3">MarR family transcriptional regulator</fullName>
    </submittedName>
</protein>
<dbReference type="SMART" id="SM00347">
    <property type="entry name" value="HTH_MARR"/>
    <property type="match status" value="1"/>
</dbReference>
<dbReference type="PRINTS" id="PR00598">
    <property type="entry name" value="HTHMARR"/>
</dbReference>
<dbReference type="EMBL" id="AZHO01000006">
    <property type="protein sequence ID" value="KMT60773.1"/>
    <property type="molecule type" value="Genomic_DNA"/>
</dbReference>
<name>A0A0J8GJ58_9LIST</name>
<evidence type="ECO:0000313" key="4">
    <source>
        <dbReference type="Proteomes" id="UP000052258"/>
    </source>
</evidence>
<dbReference type="GO" id="GO:0003677">
    <property type="term" value="F:DNA binding"/>
    <property type="evidence" value="ECO:0007669"/>
    <property type="project" value="UniProtKB-KW"/>
</dbReference>
<dbReference type="AlphaFoldDB" id="A0A0J8GJ58"/>
<proteinExistence type="predicted"/>
<evidence type="ECO:0000256" key="1">
    <source>
        <dbReference type="ARBA" id="ARBA00023125"/>
    </source>
</evidence>
<gene>
    <name evidence="3" type="ORF">X560_0464</name>
</gene>
<dbReference type="SUPFAM" id="SSF46785">
    <property type="entry name" value="Winged helix' DNA-binding domain"/>
    <property type="match status" value="1"/>
</dbReference>
<evidence type="ECO:0000313" key="3">
    <source>
        <dbReference type="EMBL" id="KMT60773.1"/>
    </source>
</evidence>
<dbReference type="PROSITE" id="PS50995">
    <property type="entry name" value="HTH_MARR_2"/>
    <property type="match status" value="1"/>
</dbReference>
<dbReference type="Gene3D" id="1.10.10.10">
    <property type="entry name" value="Winged helix-like DNA-binding domain superfamily/Winged helix DNA-binding domain"/>
    <property type="match status" value="1"/>
</dbReference>
<dbReference type="InterPro" id="IPR039422">
    <property type="entry name" value="MarR/SlyA-like"/>
</dbReference>
<reference evidence="3 4" key="1">
    <citation type="journal article" date="2015" name="Genome Biol. Evol.">
        <title>Comparative Genomics of Listeria Sensu Lato: Genus-Wide Differences in Evolutionary Dynamics and the Progressive Gain of Complex, Potentially Pathogenicity-Related Traits through Lateral Gene Transfer.</title>
        <authorList>
            <person name="Chiara M."/>
            <person name="Caruso M."/>
            <person name="D'Erchia A.M."/>
            <person name="Manzari C."/>
            <person name="Fraccalvieri R."/>
            <person name="Goffredo E."/>
            <person name="Latorre L."/>
            <person name="Miccolupo A."/>
            <person name="Padalino I."/>
            <person name="Santagada G."/>
            <person name="Chiocco D."/>
            <person name="Pesole G."/>
            <person name="Horner D.S."/>
            <person name="Parisi A."/>
        </authorList>
    </citation>
    <scope>NUCLEOTIDE SEQUENCE [LARGE SCALE GENOMIC DNA]</scope>
    <source>
        <strain evidence="3 4">1991</strain>
    </source>
</reference>
<dbReference type="InterPro" id="IPR000835">
    <property type="entry name" value="HTH_MarR-typ"/>
</dbReference>
<dbReference type="GO" id="GO:0006950">
    <property type="term" value="P:response to stress"/>
    <property type="evidence" value="ECO:0007669"/>
    <property type="project" value="TreeGrafter"/>
</dbReference>
<dbReference type="InterPro" id="IPR036390">
    <property type="entry name" value="WH_DNA-bd_sf"/>
</dbReference>
<evidence type="ECO:0000259" key="2">
    <source>
        <dbReference type="PROSITE" id="PS50995"/>
    </source>
</evidence>
<dbReference type="OrthoDB" id="49580at2"/>
<dbReference type="GO" id="GO:0003700">
    <property type="term" value="F:DNA-binding transcription factor activity"/>
    <property type="evidence" value="ECO:0007669"/>
    <property type="project" value="InterPro"/>
</dbReference>
<dbReference type="RefSeq" id="WP_007472633.1">
    <property type="nucleotide sequence ID" value="NZ_KQ130610.1"/>
</dbReference>
<keyword evidence="4" id="KW-1185">Reference proteome</keyword>
<dbReference type="PANTHER" id="PTHR33164:SF102">
    <property type="entry name" value="TRANSCRIPTIONAL REGULATORY PROTEIN"/>
    <property type="match status" value="1"/>
</dbReference>
<comment type="caution">
    <text evidence="3">The sequence shown here is derived from an EMBL/GenBank/DDBJ whole genome shotgun (WGS) entry which is preliminary data.</text>
</comment>
<keyword evidence="1" id="KW-0238">DNA-binding</keyword>
<dbReference type="InterPro" id="IPR036388">
    <property type="entry name" value="WH-like_DNA-bd_sf"/>
</dbReference>
<organism evidence="3 4">
    <name type="scientific">Listeria fleischmannii 1991</name>
    <dbReference type="NCBI Taxonomy" id="1430899"/>
    <lineage>
        <taxon>Bacteria</taxon>
        <taxon>Bacillati</taxon>
        <taxon>Bacillota</taxon>
        <taxon>Bacilli</taxon>
        <taxon>Bacillales</taxon>
        <taxon>Listeriaceae</taxon>
        <taxon>Listeria</taxon>
    </lineage>
</organism>
<dbReference type="Proteomes" id="UP000052258">
    <property type="component" value="Unassembled WGS sequence"/>
</dbReference>
<dbReference type="PANTHER" id="PTHR33164">
    <property type="entry name" value="TRANSCRIPTIONAL REGULATOR, MARR FAMILY"/>
    <property type="match status" value="1"/>
</dbReference>
<feature type="domain" description="HTH marR-type" evidence="2">
    <location>
        <begin position="2"/>
        <end position="140"/>
    </location>
</feature>
<sequence length="145" mass="16946">MNENLVREVILSFREVSRKMHQYLAEEASKQDITTTQLLALSTLKREPHLTLFELADRMKLSKSTTSGIVDRLVKAGFLKRSRVEYNRRALNLELTESGEEKATLTYDVFFKRLEPILEIGEKDLLEMLEIHQQLIRILERGIKE</sequence>
<dbReference type="Pfam" id="PF01047">
    <property type="entry name" value="MarR"/>
    <property type="match status" value="1"/>
</dbReference>
<dbReference type="PATRIC" id="fig|1430899.3.peg.480"/>